<reference evidence="1 2" key="1">
    <citation type="submission" date="2016-10" db="EMBL/GenBank/DDBJ databases">
        <authorList>
            <person name="de Groot N.N."/>
        </authorList>
    </citation>
    <scope>NUCLEOTIDE SEQUENCE [LARGE SCALE GENOMIC DNA]</scope>
    <source>
        <strain evidence="1">1</strain>
    </source>
</reference>
<gene>
    <name evidence="1" type="ORF">NSMM_480095</name>
</gene>
<accession>A0A1G5SFX1</accession>
<evidence type="ECO:0000313" key="2">
    <source>
        <dbReference type="Proteomes" id="UP000198729"/>
    </source>
</evidence>
<dbReference type="AlphaFoldDB" id="A0A1G5SFX1"/>
<evidence type="ECO:0000313" key="1">
    <source>
        <dbReference type="EMBL" id="SCZ86093.1"/>
    </source>
</evidence>
<dbReference type="EMBL" id="FMWO01000056">
    <property type="protein sequence ID" value="SCZ86093.1"/>
    <property type="molecule type" value="Genomic_DNA"/>
</dbReference>
<dbReference type="STRING" id="51642.NSMM_480095"/>
<protein>
    <submittedName>
        <fullName evidence="1">Uncharacterized protein</fullName>
    </submittedName>
</protein>
<proteinExistence type="predicted"/>
<organism evidence="1 2">
    <name type="scientific">Nitrosomonas mobilis</name>
    <dbReference type="NCBI Taxonomy" id="51642"/>
    <lineage>
        <taxon>Bacteria</taxon>
        <taxon>Pseudomonadati</taxon>
        <taxon>Pseudomonadota</taxon>
        <taxon>Betaproteobacteria</taxon>
        <taxon>Nitrosomonadales</taxon>
        <taxon>Nitrosomonadaceae</taxon>
        <taxon>Nitrosomonas</taxon>
    </lineage>
</organism>
<dbReference type="Proteomes" id="UP000198729">
    <property type="component" value="Unassembled WGS sequence"/>
</dbReference>
<keyword evidence="2" id="KW-1185">Reference proteome</keyword>
<name>A0A1G5SFX1_9PROT</name>
<sequence length="58" mass="6329">MQHTLAFFVRDLTPPYWLLANTVPLSLGIHGLQLNPIRKSSAPFSSPSLFPLLGALAL</sequence>